<feature type="compositionally biased region" description="Pro residues" evidence="1">
    <location>
        <begin position="56"/>
        <end position="66"/>
    </location>
</feature>
<dbReference type="STRING" id="4536.A0A0E0JAV2"/>
<keyword evidence="3" id="KW-1185">Reference proteome</keyword>
<organism evidence="2">
    <name type="scientific">Oryza nivara</name>
    <name type="common">Indian wild rice</name>
    <name type="synonym">Oryza sativa f. spontanea</name>
    <dbReference type="NCBI Taxonomy" id="4536"/>
    <lineage>
        <taxon>Eukaryota</taxon>
        <taxon>Viridiplantae</taxon>
        <taxon>Streptophyta</taxon>
        <taxon>Embryophyta</taxon>
        <taxon>Tracheophyta</taxon>
        <taxon>Spermatophyta</taxon>
        <taxon>Magnoliopsida</taxon>
        <taxon>Liliopsida</taxon>
        <taxon>Poales</taxon>
        <taxon>Poaceae</taxon>
        <taxon>BOP clade</taxon>
        <taxon>Oryzoideae</taxon>
        <taxon>Oryzeae</taxon>
        <taxon>Oryzinae</taxon>
        <taxon>Oryza</taxon>
    </lineage>
</organism>
<protein>
    <submittedName>
        <fullName evidence="2">Uncharacterized protein</fullName>
    </submittedName>
</protein>
<sequence>MMDRVDHNTMVAVATVGDGVTVTVPGEGGNVAGSLTSSSSSSDAAAAATPLAGGPSPSPPLVSSPPPGADAGFGLCGSCPSRLHCSPPLGLLGAARRLPQLSPSPHALLGYSPPAAAVVKIEPSNPVFATGIRFGGFVMGGSSIGEGTLSLSDFVASAKALIEKWKEEGYLALEGVYRNPGGRHAQSSKMHHVSWKPGNN</sequence>
<name>A0A0E0JAV2_ORYNI</name>
<feature type="compositionally biased region" description="Low complexity" evidence="1">
    <location>
        <begin position="32"/>
        <end position="55"/>
    </location>
</feature>
<reference evidence="2" key="2">
    <citation type="submission" date="2018-04" db="EMBL/GenBank/DDBJ databases">
        <title>OnivRS2 (Oryza nivara Reference Sequence Version 2).</title>
        <authorList>
            <person name="Zhang J."/>
            <person name="Kudrna D."/>
            <person name="Lee S."/>
            <person name="Talag J."/>
            <person name="Rajasekar S."/>
            <person name="Welchert J."/>
            <person name="Hsing Y.-I."/>
            <person name="Wing R.A."/>
        </authorList>
    </citation>
    <scope>NUCLEOTIDE SEQUENCE [LARGE SCALE GENOMIC DNA]</scope>
    <source>
        <strain evidence="2">SL10</strain>
    </source>
</reference>
<dbReference type="HOGENOM" id="CLU_1368122_0_0_1"/>
<evidence type="ECO:0000313" key="3">
    <source>
        <dbReference type="Proteomes" id="UP000006591"/>
    </source>
</evidence>
<evidence type="ECO:0000256" key="1">
    <source>
        <dbReference type="SAM" id="MobiDB-lite"/>
    </source>
</evidence>
<dbReference type="Gramene" id="ONIVA12G13630.1">
    <property type="protein sequence ID" value="ONIVA12G13630.1"/>
    <property type="gene ID" value="ONIVA12G13630"/>
</dbReference>
<dbReference type="EnsemblPlants" id="ONIVA12G13630.1">
    <property type="protein sequence ID" value="ONIVA12G13630.1"/>
    <property type="gene ID" value="ONIVA12G13630"/>
</dbReference>
<evidence type="ECO:0000313" key="2">
    <source>
        <dbReference type="EnsemblPlants" id="ONIVA12G13630.1"/>
    </source>
</evidence>
<reference evidence="2" key="1">
    <citation type="submission" date="2015-04" db="UniProtKB">
        <authorList>
            <consortium name="EnsemblPlants"/>
        </authorList>
    </citation>
    <scope>IDENTIFICATION</scope>
    <source>
        <strain evidence="2">SL10</strain>
    </source>
</reference>
<accession>A0A0E0JAV2</accession>
<feature type="region of interest" description="Disordered" evidence="1">
    <location>
        <begin position="31"/>
        <end position="66"/>
    </location>
</feature>
<dbReference type="Proteomes" id="UP000006591">
    <property type="component" value="Chromosome 12"/>
</dbReference>
<dbReference type="AlphaFoldDB" id="A0A0E0JAV2"/>
<proteinExistence type="predicted"/>